<reference evidence="3 4" key="1">
    <citation type="journal article" date="2018" name="Sci. Rep.">
        <title>Comparative genomics provides insights into the lifestyle and reveals functional heterogeneity of dark septate endophytic fungi.</title>
        <authorList>
            <person name="Knapp D.G."/>
            <person name="Nemeth J.B."/>
            <person name="Barry K."/>
            <person name="Hainaut M."/>
            <person name="Henrissat B."/>
            <person name="Johnson J."/>
            <person name="Kuo A."/>
            <person name="Lim J.H.P."/>
            <person name="Lipzen A."/>
            <person name="Nolan M."/>
            <person name="Ohm R.A."/>
            <person name="Tamas L."/>
            <person name="Grigoriev I.V."/>
            <person name="Spatafora J.W."/>
            <person name="Nagy L.G."/>
            <person name="Kovacs G.M."/>
        </authorList>
    </citation>
    <scope>NUCLEOTIDE SEQUENCE [LARGE SCALE GENOMIC DNA]</scope>
    <source>
        <strain evidence="3 4">DSE2036</strain>
    </source>
</reference>
<evidence type="ECO:0000313" key="4">
    <source>
        <dbReference type="Proteomes" id="UP000244855"/>
    </source>
</evidence>
<evidence type="ECO:0000259" key="2">
    <source>
        <dbReference type="PROSITE" id="PS50048"/>
    </source>
</evidence>
<dbReference type="PANTHER" id="PTHR38111">
    <property type="entry name" value="ZN(2)-C6 FUNGAL-TYPE DOMAIN-CONTAINING PROTEIN-RELATED"/>
    <property type="match status" value="1"/>
</dbReference>
<dbReference type="STRING" id="97972.A0A2V1D6Q4"/>
<dbReference type="OrthoDB" id="4314040at2759"/>
<feature type="domain" description="Zn(2)-C6 fungal-type" evidence="2">
    <location>
        <begin position="9"/>
        <end position="37"/>
    </location>
</feature>
<dbReference type="CDD" id="cd00067">
    <property type="entry name" value="GAL4"/>
    <property type="match status" value="1"/>
</dbReference>
<proteinExistence type="predicted"/>
<dbReference type="EMBL" id="KZ805571">
    <property type="protein sequence ID" value="PVH93735.1"/>
    <property type="molecule type" value="Genomic_DNA"/>
</dbReference>
<gene>
    <name evidence="3" type="ORF">DM02DRAFT_695211</name>
</gene>
<dbReference type="GO" id="GO:0008270">
    <property type="term" value="F:zinc ion binding"/>
    <property type="evidence" value="ECO:0007669"/>
    <property type="project" value="InterPro"/>
</dbReference>
<dbReference type="Proteomes" id="UP000244855">
    <property type="component" value="Unassembled WGS sequence"/>
</dbReference>
<sequence length="265" mass="30543">MVGVPRSKGCETCRKRSVKCDELRPSCSQCRRGGRKCPGYERRLKFVDERPNLQKRSQPQHIQLSTPQVIQTIYTRQHRTQIITTFIQDLFPIDQGRQQHSFIGGWLWLVPSVLQQKDTLDLAAESIALGYFGKKSNSKQMLMQSYSVYSRALRCLSRALQHKDQKFASETLCAALLLVHYERFMSMKGASWLQHTSGIRRMIQLRGPDRHRSGIDHAILMASKSYIVCVACSLFPLPYTSSKWLKRSHYSYAARFAFMIGSFEI</sequence>
<dbReference type="InterPro" id="IPR001138">
    <property type="entry name" value="Zn2Cys6_DnaBD"/>
</dbReference>
<dbReference type="InterPro" id="IPR021858">
    <property type="entry name" value="Fun_TF"/>
</dbReference>
<dbReference type="AlphaFoldDB" id="A0A2V1D6Q4"/>
<name>A0A2V1D6Q4_9PLEO</name>
<dbReference type="InterPro" id="IPR036864">
    <property type="entry name" value="Zn2-C6_fun-type_DNA-bd_sf"/>
</dbReference>
<dbReference type="SUPFAM" id="SSF57701">
    <property type="entry name" value="Zn2/Cys6 DNA-binding domain"/>
    <property type="match status" value="1"/>
</dbReference>
<dbReference type="Pfam" id="PF11951">
    <property type="entry name" value="Fungal_trans_2"/>
    <property type="match status" value="1"/>
</dbReference>
<dbReference type="SMART" id="SM00066">
    <property type="entry name" value="GAL4"/>
    <property type="match status" value="1"/>
</dbReference>
<dbReference type="Pfam" id="PF00172">
    <property type="entry name" value="Zn_clus"/>
    <property type="match status" value="1"/>
</dbReference>
<protein>
    <recommendedName>
        <fullName evidence="2">Zn(2)-C6 fungal-type domain-containing protein</fullName>
    </recommendedName>
</protein>
<dbReference type="InterPro" id="IPR053178">
    <property type="entry name" value="Osmoadaptation_assoc"/>
</dbReference>
<organism evidence="3 4">
    <name type="scientific">Periconia macrospinosa</name>
    <dbReference type="NCBI Taxonomy" id="97972"/>
    <lineage>
        <taxon>Eukaryota</taxon>
        <taxon>Fungi</taxon>
        <taxon>Dikarya</taxon>
        <taxon>Ascomycota</taxon>
        <taxon>Pezizomycotina</taxon>
        <taxon>Dothideomycetes</taxon>
        <taxon>Pleosporomycetidae</taxon>
        <taxon>Pleosporales</taxon>
        <taxon>Massarineae</taxon>
        <taxon>Periconiaceae</taxon>
        <taxon>Periconia</taxon>
    </lineage>
</organism>
<evidence type="ECO:0000313" key="3">
    <source>
        <dbReference type="EMBL" id="PVH93735.1"/>
    </source>
</evidence>
<dbReference type="PROSITE" id="PS50048">
    <property type="entry name" value="ZN2_CY6_FUNGAL_2"/>
    <property type="match status" value="1"/>
</dbReference>
<dbReference type="GO" id="GO:0000981">
    <property type="term" value="F:DNA-binding transcription factor activity, RNA polymerase II-specific"/>
    <property type="evidence" value="ECO:0007669"/>
    <property type="project" value="InterPro"/>
</dbReference>
<dbReference type="Gene3D" id="4.10.240.10">
    <property type="entry name" value="Zn(2)-C6 fungal-type DNA-binding domain"/>
    <property type="match status" value="1"/>
</dbReference>
<keyword evidence="1" id="KW-0539">Nucleus</keyword>
<evidence type="ECO:0000256" key="1">
    <source>
        <dbReference type="ARBA" id="ARBA00023242"/>
    </source>
</evidence>
<keyword evidence="4" id="KW-1185">Reference proteome</keyword>
<accession>A0A2V1D6Q4</accession>